<protein>
    <submittedName>
        <fullName evidence="6">UDP-N-acetylmuramoylalanyl-D-glutamate--2,6-diaminopimelate ligase</fullName>
        <ecNumber evidence="6">6.3.2.13</ecNumber>
    </submittedName>
</protein>
<dbReference type="EMBL" id="UOFJ01000383">
    <property type="protein sequence ID" value="VAW68963.1"/>
    <property type="molecule type" value="Genomic_DNA"/>
</dbReference>
<dbReference type="InterPro" id="IPR035911">
    <property type="entry name" value="MurE/MurF_N"/>
</dbReference>
<name>A0A3B0XXU7_9ZZZZ</name>
<dbReference type="SUPFAM" id="SSF63418">
    <property type="entry name" value="MurE/MurF N-terminal domain"/>
    <property type="match status" value="1"/>
</dbReference>
<evidence type="ECO:0000259" key="4">
    <source>
        <dbReference type="Pfam" id="PF02875"/>
    </source>
</evidence>
<dbReference type="FunFam" id="3.90.190.20:FF:000006">
    <property type="entry name" value="UDP-N-acetylmuramoyl-L-alanyl-D-glutamate--2,6-diaminopimelate ligase"/>
    <property type="match status" value="1"/>
</dbReference>
<dbReference type="Gene3D" id="3.40.1190.10">
    <property type="entry name" value="Mur-like, catalytic domain"/>
    <property type="match status" value="1"/>
</dbReference>
<proteinExistence type="inferred from homology"/>
<dbReference type="SUPFAM" id="SSF53244">
    <property type="entry name" value="MurD-like peptide ligases, peptide-binding domain"/>
    <property type="match status" value="1"/>
</dbReference>
<dbReference type="InterPro" id="IPR013221">
    <property type="entry name" value="Mur_ligase_cen"/>
</dbReference>
<keyword evidence="6" id="KW-0436">Ligase</keyword>
<evidence type="ECO:0000256" key="1">
    <source>
        <dbReference type="ARBA" id="ARBA00005898"/>
    </source>
</evidence>
<dbReference type="Gene3D" id="3.90.190.20">
    <property type="entry name" value="Mur ligase, C-terminal domain"/>
    <property type="match status" value="1"/>
</dbReference>
<evidence type="ECO:0000259" key="3">
    <source>
        <dbReference type="Pfam" id="PF01225"/>
    </source>
</evidence>
<dbReference type="NCBIfam" id="TIGR01085">
    <property type="entry name" value="murE"/>
    <property type="match status" value="1"/>
</dbReference>
<dbReference type="SUPFAM" id="SSF53623">
    <property type="entry name" value="MurD-like peptide ligases, catalytic domain"/>
    <property type="match status" value="1"/>
</dbReference>
<feature type="region of interest" description="Disordered" evidence="2">
    <location>
        <begin position="527"/>
        <end position="546"/>
    </location>
</feature>
<dbReference type="InterPro" id="IPR000713">
    <property type="entry name" value="Mur_ligase_N"/>
</dbReference>
<evidence type="ECO:0000313" key="6">
    <source>
        <dbReference type="EMBL" id="VAW68963.1"/>
    </source>
</evidence>
<evidence type="ECO:0000256" key="2">
    <source>
        <dbReference type="SAM" id="MobiDB-lite"/>
    </source>
</evidence>
<feature type="domain" description="Mur ligase N-terminal catalytic" evidence="3">
    <location>
        <begin position="31"/>
        <end position="112"/>
    </location>
</feature>
<dbReference type="GO" id="GO:0008360">
    <property type="term" value="P:regulation of cell shape"/>
    <property type="evidence" value="ECO:0007669"/>
    <property type="project" value="InterPro"/>
</dbReference>
<dbReference type="Gene3D" id="3.40.1390.10">
    <property type="entry name" value="MurE/MurF, N-terminal domain"/>
    <property type="match status" value="1"/>
</dbReference>
<dbReference type="InterPro" id="IPR036565">
    <property type="entry name" value="Mur-like_cat_sf"/>
</dbReference>
<gene>
    <name evidence="6" type="ORF">MNBD_GAMMA10-871</name>
</gene>
<reference evidence="6" key="1">
    <citation type="submission" date="2018-06" db="EMBL/GenBank/DDBJ databases">
        <authorList>
            <person name="Zhirakovskaya E."/>
        </authorList>
    </citation>
    <scope>NUCLEOTIDE SEQUENCE</scope>
</reference>
<organism evidence="6">
    <name type="scientific">hydrothermal vent metagenome</name>
    <dbReference type="NCBI Taxonomy" id="652676"/>
    <lineage>
        <taxon>unclassified sequences</taxon>
        <taxon>metagenomes</taxon>
        <taxon>ecological metagenomes</taxon>
    </lineage>
</organism>
<feature type="domain" description="Mur ligase C-terminal" evidence="4">
    <location>
        <begin position="372"/>
        <end position="498"/>
    </location>
</feature>
<feature type="compositionally biased region" description="Basic residues" evidence="2">
    <location>
        <begin position="530"/>
        <end position="546"/>
    </location>
</feature>
<comment type="similarity">
    <text evidence="1">Belongs to the MurCDEF family. MurE subfamily.</text>
</comment>
<dbReference type="Pfam" id="PF08245">
    <property type="entry name" value="Mur_ligase_M"/>
    <property type="match status" value="1"/>
</dbReference>
<dbReference type="Pfam" id="PF01225">
    <property type="entry name" value="Mur_ligase"/>
    <property type="match status" value="1"/>
</dbReference>
<feature type="domain" description="Mur ligase central" evidence="5">
    <location>
        <begin position="126"/>
        <end position="349"/>
    </location>
</feature>
<dbReference type="GO" id="GO:0005737">
    <property type="term" value="C:cytoplasm"/>
    <property type="evidence" value="ECO:0007669"/>
    <property type="project" value="InterPro"/>
</dbReference>
<dbReference type="GO" id="GO:0051301">
    <property type="term" value="P:cell division"/>
    <property type="evidence" value="ECO:0007669"/>
    <property type="project" value="InterPro"/>
</dbReference>
<dbReference type="InterPro" id="IPR005761">
    <property type="entry name" value="UDP-N-AcMur-Glu-dNH2Pim_ligase"/>
</dbReference>
<dbReference type="HAMAP" id="MF_00208">
    <property type="entry name" value="MurE"/>
    <property type="match status" value="1"/>
</dbReference>
<dbReference type="PANTHER" id="PTHR23135">
    <property type="entry name" value="MUR LIGASE FAMILY MEMBER"/>
    <property type="match status" value="1"/>
</dbReference>
<dbReference type="AlphaFoldDB" id="A0A3B0XXU7"/>
<sequence>MMVAYTKQVPVMTLKQLLSGLCETDYLADIEIKGLALDSRKVDTGYAFIALQGQLDHGLAYAEAALNRGAVVVLCDAKFDQYCQQILSKIMTRAICVPIKNLSAKLGELAARIYGPAHKDLFIAAVTGTDGKTSVSHFIAQAMHQAHGSAAFIGTPGNGVLGNGMQGGGLDESTHTTPDIISLHEMLADYKHRGARHVSMEVSSHGLDQQRVAGIDFNVAILTNLSRDHLDYHGTIEAYKAAKKRLFSEHAQAAMILNADDAFGCELYEAFTDLVNVNTAHNIWLYGLEKRALTKNALSSARLYAIAEGVKTRHDGMVFMLNSSHGMAQVRVQLMGEFNIYNVLACFCTLIQSGINFNHAIKYIGNLHTVPGRMELLHEPGKPSVVIDYAHTPQALSQALENARKHVSGKLICVFGCGGDRDRGKRPLMAQGAERLADVLIVTSDNPRNEDPQDIINDIKAGIGDEAHLLIETDRRKAILQAIAMADEKDLVLIAGKGHENYQLIGNEKINFNDRLVAEHGLLSYGGQHPPRHFPRHLPRHLPGKQ</sequence>
<accession>A0A3B0XXU7</accession>
<evidence type="ECO:0000259" key="5">
    <source>
        <dbReference type="Pfam" id="PF08245"/>
    </source>
</evidence>
<dbReference type="GO" id="GO:0005524">
    <property type="term" value="F:ATP binding"/>
    <property type="evidence" value="ECO:0007669"/>
    <property type="project" value="InterPro"/>
</dbReference>
<dbReference type="NCBIfam" id="NF001126">
    <property type="entry name" value="PRK00139.1-4"/>
    <property type="match status" value="1"/>
</dbReference>
<dbReference type="InterPro" id="IPR004101">
    <property type="entry name" value="Mur_ligase_C"/>
</dbReference>
<dbReference type="GO" id="GO:0008765">
    <property type="term" value="F:UDP-N-acetylmuramoylalanyl-D-glutamate-2,6-diaminopimelate ligase activity"/>
    <property type="evidence" value="ECO:0007669"/>
    <property type="project" value="UniProtKB-EC"/>
</dbReference>
<dbReference type="PANTHER" id="PTHR23135:SF4">
    <property type="entry name" value="UDP-N-ACETYLMURAMOYL-L-ALANYL-D-GLUTAMATE--2,6-DIAMINOPIMELATE LIGASE MURE HOMOLOG, CHLOROPLASTIC"/>
    <property type="match status" value="1"/>
</dbReference>
<dbReference type="InterPro" id="IPR036615">
    <property type="entry name" value="Mur_ligase_C_dom_sf"/>
</dbReference>
<dbReference type="EC" id="6.3.2.13" evidence="6"/>
<dbReference type="Pfam" id="PF02875">
    <property type="entry name" value="Mur_ligase_C"/>
    <property type="match status" value="1"/>
</dbReference>